<feature type="region of interest" description="Disordered" evidence="1">
    <location>
        <begin position="1"/>
        <end position="20"/>
    </location>
</feature>
<evidence type="ECO:0000313" key="2">
    <source>
        <dbReference type="EMBL" id="EPT02584.1"/>
    </source>
</evidence>
<gene>
    <name evidence="2" type="ORF">FOMPIDRAFT_1117940</name>
</gene>
<feature type="compositionally biased region" description="Polar residues" evidence="1">
    <location>
        <begin position="36"/>
        <end position="47"/>
    </location>
</feature>
<name>S8EH65_FOMSC</name>
<dbReference type="InParanoid" id="S8EH65"/>
<dbReference type="HOGENOM" id="CLU_143910_0_0_1"/>
<feature type="region of interest" description="Disordered" evidence="1">
    <location>
        <begin position="31"/>
        <end position="146"/>
    </location>
</feature>
<protein>
    <submittedName>
        <fullName evidence="2">Uncharacterized protein</fullName>
    </submittedName>
</protein>
<proteinExistence type="predicted"/>
<accession>S8EH65</accession>
<dbReference type="OrthoDB" id="3230534at2759"/>
<feature type="compositionally biased region" description="Basic and acidic residues" evidence="1">
    <location>
        <begin position="113"/>
        <end position="124"/>
    </location>
</feature>
<dbReference type="AlphaFoldDB" id="S8EH65"/>
<sequence>MPTVRIADSPEATVAPTLPLDTPAARLRMVLARVPNNRSPPRASTSRLPEPATPSEPDSDLDPPYSVTATPSIAKESLREIFSHALRGSETTPQKSNRRARRNSIGPVSEVDPSPRVERVQQERVRHKGKRRSMSDEEAEHLSSAL</sequence>
<dbReference type="STRING" id="743788.S8EH65"/>
<keyword evidence="3" id="KW-1185">Reference proteome</keyword>
<evidence type="ECO:0000256" key="1">
    <source>
        <dbReference type="SAM" id="MobiDB-lite"/>
    </source>
</evidence>
<dbReference type="EMBL" id="KE504134">
    <property type="protein sequence ID" value="EPT02584.1"/>
    <property type="molecule type" value="Genomic_DNA"/>
</dbReference>
<organism evidence="2 3">
    <name type="scientific">Fomitopsis schrenkii</name>
    <name type="common">Brown rot fungus</name>
    <dbReference type="NCBI Taxonomy" id="2126942"/>
    <lineage>
        <taxon>Eukaryota</taxon>
        <taxon>Fungi</taxon>
        <taxon>Dikarya</taxon>
        <taxon>Basidiomycota</taxon>
        <taxon>Agaricomycotina</taxon>
        <taxon>Agaricomycetes</taxon>
        <taxon>Polyporales</taxon>
        <taxon>Fomitopsis</taxon>
    </lineage>
</organism>
<reference evidence="2 3" key="1">
    <citation type="journal article" date="2012" name="Science">
        <title>The Paleozoic origin of enzymatic lignin decomposition reconstructed from 31 fungal genomes.</title>
        <authorList>
            <person name="Floudas D."/>
            <person name="Binder M."/>
            <person name="Riley R."/>
            <person name="Barry K."/>
            <person name="Blanchette R.A."/>
            <person name="Henrissat B."/>
            <person name="Martinez A.T."/>
            <person name="Otillar R."/>
            <person name="Spatafora J.W."/>
            <person name="Yadav J.S."/>
            <person name="Aerts A."/>
            <person name="Benoit I."/>
            <person name="Boyd A."/>
            <person name="Carlson A."/>
            <person name="Copeland A."/>
            <person name="Coutinho P.M."/>
            <person name="de Vries R.P."/>
            <person name="Ferreira P."/>
            <person name="Findley K."/>
            <person name="Foster B."/>
            <person name="Gaskell J."/>
            <person name="Glotzer D."/>
            <person name="Gorecki P."/>
            <person name="Heitman J."/>
            <person name="Hesse C."/>
            <person name="Hori C."/>
            <person name="Igarashi K."/>
            <person name="Jurgens J.A."/>
            <person name="Kallen N."/>
            <person name="Kersten P."/>
            <person name="Kohler A."/>
            <person name="Kuees U."/>
            <person name="Kumar T.K.A."/>
            <person name="Kuo A."/>
            <person name="LaButti K."/>
            <person name="Larrondo L.F."/>
            <person name="Lindquist E."/>
            <person name="Ling A."/>
            <person name="Lombard V."/>
            <person name="Lucas S."/>
            <person name="Lundell T."/>
            <person name="Martin R."/>
            <person name="McLaughlin D.J."/>
            <person name="Morgenstern I."/>
            <person name="Morin E."/>
            <person name="Murat C."/>
            <person name="Nagy L.G."/>
            <person name="Nolan M."/>
            <person name="Ohm R.A."/>
            <person name="Patyshakuliyeva A."/>
            <person name="Rokas A."/>
            <person name="Ruiz-Duenas F.J."/>
            <person name="Sabat G."/>
            <person name="Salamov A."/>
            <person name="Samejima M."/>
            <person name="Schmutz J."/>
            <person name="Slot J.C."/>
            <person name="St John F."/>
            <person name="Stenlid J."/>
            <person name="Sun H."/>
            <person name="Sun S."/>
            <person name="Syed K."/>
            <person name="Tsang A."/>
            <person name="Wiebenga A."/>
            <person name="Young D."/>
            <person name="Pisabarro A."/>
            <person name="Eastwood D.C."/>
            <person name="Martin F."/>
            <person name="Cullen D."/>
            <person name="Grigoriev I.V."/>
            <person name="Hibbett D.S."/>
        </authorList>
    </citation>
    <scope>NUCLEOTIDE SEQUENCE</scope>
    <source>
        <strain evidence="3">FP-58527</strain>
    </source>
</reference>
<dbReference type="eggNOG" id="ENOG502R7K2">
    <property type="taxonomic scope" value="Eukaryota"/>
</dbReference>
<evidence type="ECO:0000313" key="3">
    <source>
        <dbReference type="Proteomes" id="UP000015241"/>
    </source>
</evidence>
<dbReference type="Proteomes" id="UP000015241">
    <property type="component" value="Unassembled WGS sequence"/>
</dbReference>